<sequence>MPVELVLSPVMRPLVCAKAVLFHPHRKSSRYIPRIIELPKDEDLSIFVVKKRFGTGSKVLDVYDTKAEDSTAYGPSDSEKRLYWFVRSRAVKGAYKMYSSDIRNTGPDGEDEPMAAVRAGLRSNVLLIKSACGLPASELGWHVINHRVDAIDSYRIFTLADGYTYQWTTSGKYLERVKNMAEKESEVRERIAEVTVPGSTSGSFGWTLKVDETKISREIALSTALCSVIDQWNTNIAVGGIYYARQQGDVRWKRD</sequence>
<name>A0A1D2V8S1_9ASCO</name>
<organism evidence="1 2">
    <name type="scientific">Ascoidea rubescens DSM 1968</name>
    <dbReference type="NCBI Taxonomy" id="1344418"/>
    <lineage>
        <taxon>Eukaryota</taxon>
        <taxon>Fungi</taxon>
        <taxon>Dikarya</taxon>
        <taxon>Ascomycota</taxon>
        <taxon>Saccharomycotina</taxon>
        <taxon>Saccharomycetes</taxon>
        <taxon>Ascoideaceae</taxon>
        <taxon>Ascoidea</taxon>
    </lineage>
</organism>
<dbReference type="GeneID" id="30962638"/>
<reference evidence="2" key="1">
    <citation type="submission" date="2016-05" db="EMBL/GenBank/DDBJ databases">
        <title>Comparative genomics of biotechnologically important yeasts.</title>
        <authorList>
            <consortium name="DOE Joint Genome Institute"/>
            <person name="Riley R."/>
            <person name="Haridas S."/>
            <person name="Wolfe K.H."/>
            <person name="Lopes M.R."/>
            <person name="Hittinger C.T."/>
            <person name="Goker M."/>
            <person name="Salamov A."/>
            <person name="Wisecaver J."/>
            <person name="Long T.M."/>
            <person name="Aerts A.L."/>
            <person name="Barry K."/>
            <person name="Choi C."/>
            <person name="Clum A."/>
            <person name="Coughlan A.Y."/>
            <person name="Deshpande S."/>
            <person name="Douglass A.P."/>
            <person name="Hanson S.J."/>
            <person name="Klenk H.-P."/>
            <person name="Labutti K."/>
            <person name="Lapidus A."/>
            <person name="Lindquist E."/>
            <person name="Lipzen A."/>
            <person name="Meier-Kolthoff J.P."/>
            <person name="Ohm R.A."/>
            <person name="Otillar R.P."/>
            <person name="Pangilinan J."/>
            <person name="Peng Y."/>
            <person name="Rokas A."/>
            <person name="Rosa C.A."/>
            <person name="Scheuner C."/>
            <person name="Sibirny A.A."/>
            <person name="Slot J.C."/>
            <person name="Stielow J.B."/>
            <person name="Sun H."/>
            <person name="Kurtzman C.P."/>
            <person name="Blackwell M."/>
            <person name="Grigoriev I.V."/>
            <person name="Jeffries T.W."/>
        </authorList>
    </citation>
    <scope>NUCLEOTIDE SEQUENCE [LARGE SCALE GENOMIC DNA]</scope>
    <source>
        <strain evidence="2">DSM 1968</strain>
    </source>
</reference>
<dbReference type="RefSeq" id="XP_020044337.1">
    <property type="nucleotide sequence ID" value="XM_020189002.1"/>
</dbReference>
<dbReference type="InParanoid" id="A0A1D2V8S1"/>
<proteinExistence type="predicted"/>
<evidence type="ECO:0000313" key="2">
    <source>
        <dbReference type="Proteomes" id="UP000095038"/>
    </source>
</evidence>
<protein>
    <submittedName>
        <fullName evidence="1">Uncharacterized protein</fullName>
    </submittedName>
</protein>
<dbReference type="EMBL" id="KV454495">
    <property type="protein sequence ID" value="ODV58030.1"/>
    <property type="molecule type" value="Genomic_DNA"/>
</dbReference>
<dbReference type="OrthoDB" id="3999883at2759"/>
<evidence type="ECO:0000313" key="1">
    <source>
        <dbReference type="EMBL" id="ODV58030.1"/>
    </source>
</evidence>
<accession>A0A1D2V8S1</accession>
<dbReference type="AlphaFoldDB" id="A0A1D2V8S1"/>
<gene>
    <name evidence="1" type="ORF">ASCRUDRAFT_129150</name>
</gene>
<dbReference type="Proteomes" id="UP000095038">
    <property type="component" value="Unassembled WGS sequence"/>
</dbReference>
<keyword evidence="2" id="KW-1185">Reference proteome</keyword>